<dbReference type="AlphaFoldDB" id="A0A501W2K4"/>
<evidence type="ECO:0000256" key="7">
    <source>
        <dbReference type="ARBA" id="ARBA00048741"/>
    </source>
</evidence>
<accession>A0A501W2K4</accession>
<protein>
    <recommendedName>
        <fullName evidence="3">asparagine synthase (glutamine-hydrolyzing)</fullName>
        <ecNumber evidence="3">6.3.5.4</ecNumber>
    </recommendedName>
</protein>
<keyword evidence="8" id="KW-0028">Amino-acid biosynthesis</keyword>
<keyword evidence="8" id="KW-0061">Asparagine biosynthesis</keyword>
<organism evidence="11 12">
    <name type="scientific">Pontibacter mangrovi</name>
    <dbReference type="NCBI Taxonomy" id="2589816"/>
    <lineage>
        <taxon>Bacteria</taxon>
        <taxon>Pseudomonadati</taxon>
        <taxon>Bacteroidota</taxon>
        <taxon>Cytophagia</taxon>
        <taxon>Cytophagales</taxon>
        <taxon>Hymenobacteraceae</taxon>
        <taxon>Pontibacter</taxon>
    </lineage>
</organism>
<reference evidence="11 12" key="1">
    <citation type="submission" date="2019-06" db="EMBL/GenBank/DDBJ databases">
        <title>A novel bacterium of genus Pontibacter, isolated from marine sediment.</title>
        <authorList>
            <person name="Huang H."/>
            <person name="Mo K."/>
            <person name="Hu Y."/>
        </authorList>
    </citation>
    <scope>NUCLEOTIDE SEQUENCE [LARGE SCALE GENOMIC DNA]</scope>
    <source>
        <strain evidence="11 12">HB172049</strain>
    </source>
</reference>
<evidence type="ECO:0000313" key="12">
    <source>
        <dbReference type="Proteomes" id="UP000316727"/>
    </source>
</evidence>
<dbReference type="Gene3D" id="3.60.20.10">
    <property type="entry name" value="Glutamine Phosphoribosylpyrophosphate, subunit 1, domain 1"/>
    <property type="match status" value="1"/>
</dbReference>
<comment type="catalytic activity">
    <reaction evidence="7">
        <text>L-aspartate + L-glutamine + ATP + H2O = L-asparagine + L-glutamate + AMP + diphosphate + H(+)</text>
        <dbReference type="Rhea" id="RHEA:12228"/>
        <dbReference type="ChEBI" id="CHEBI:15377"/>
        <dbReference type="ChEBI" id="CHEBI:15378"/>
        <dbReference type="ChEBI" id="CHEBI:29985"/>
        <dbReference type="ChEBI" id="CHEBI:29991"/>
        <dbReference type="ChEBI" id="CHEBI:30616"/>
        <dbReference type="ChEBI" id="CHEBI:33019"/>
        <dbReference type="ChEBI" id="CHEBI:58048"/>
        <dbReference type="ChEBI" id="CHEBI:58359"/>
        <dbReference type="ChEBI" id="CHEBI:456215"/>
        <dbReference type="EC" id="6.3.5.4"/>
    </reaction>
</comment>
<dbReference type="InterPro" id="IPR001962">
    <property type="entry name" value="Asn_synthase"/>
</dbReference>
<dbReference type="PIRSF" id="PIRSF001589">
    <property type="entry name" value="Asn_synthetase_glu-h"/>
    <property type="match status" value="1"/>
</dbReference>
<evidence type="ECO:0000256" key="6">
    <source>
        <dbReference type="ARBA" id="ARBA00022962"/>
    </source>
</evidence>
<dbReference type="GO" id="GO:0004066">
    <property type="term" value="F:asparagine synthase (glutamine-hydrolyzing) activity"/>
    <property type="evidence" value="ECO:0007669"/>
    <property type="project" value="UniProtKB-EC"/>
</dbReference>
<keyword evidence="6 8" id="KW-0315">Glutamine amidotransferase</keyword>
<dbReference type="GO" id="GO:0005524">
    <property type="term" value="F:ATP binding"/>
    <property type="evidence" value="ECO:0007669"/>
    <property type="project" value="UniProtKB-KW"/>
</dbReference>
<evidence type="ECO:0000256" key="8">
    <source>
        <dbReference type="PIRSR" id="PIRSR001589-1"/>
    </source>
</evidence>
<feature type="domain" description="Glutamine amidotransferase type-2" evidence="10">
    <location>
        <begin position="2"/>
        <end position="214"/>
    </location>
</feature>
<feature type="active site" description="For GATase activity" evidence="8">
    <location>
        <position position="2"/>
    </location>
</feature>
<feature type="binding site" evidence="9">
    <location>
        <position position="100"/>
    </location>
    <ligand>
        <name>L-glutamine</name>
        <dbReference type="ChEBI" id="CHEBI:58359"/>
    </ligand>
</feature>
<sequence>MCGIAGIIRYDESSPQERTLRTMMQQMKHRGPDDEGVFIEDAAGLGFVRLSIIDLSPDGHQPMLSADGRYAMVFNGEIFNYVELREELQQQGITFRTKTDTEVLLQAYLHWGQACMHRFNGMWAFAIYDRQEKSLFACRDRFGIKPFYYTHQAEFFGFCSEIPPLLGLLPEKPAANYQSIFDYLAFNRTDQTDSTFFQEVKKLPHGHQLSIKDGTVRISKWYDLRERVAQAKPFTSPREYKELLTSAIGLRLRSDVPVGVCLSGGLDSSTIVATLLKDFNKTDLNTFSAVYKQGQTGDEKEYIAEFSPYLQHMHYTHPDADTLENDLLEFIKAHAEPIPSTSPYAQYKVMELAKDKVVVTLDGQGADEELAGYHYFFGFFFKDLLRSARLGKLGGEMLQYLNNHRSLYGVKSFAYFLLPEQLKTSLRVGEKGYLMAPFVAQYSTTNAIAGKLYGSNTLKDALLDHFENKLEHLLKWEDMNSMHFSLEARVPFLDYRLVERTLASADTWAIRKGITKYILREAMKGVLPEKIRLRMDKIGFGTPQDEWFREPRWQALVKGILKSRSFKSRKLIDPEIALQKYEQHLSGEANIAKEIWKWVHLELWFRTFIDKAEKPAEEAAVAENVY</sequence>
<evidence type="ECO:0000256" key="1">
    <source>
        <dbReference type="ARBA" id="ARBA00005187"/>
    </source>
</evidence>
<evidence type="ECO:0000256" key="9">
    <source>
        <dbReference type="PIRSR" id="PIRSR001589-2"/>
    </source>
</evidence>
<dbReference type="Pfam" id="PF00733">
    <property type="entry name" value="Asn_synthase"/>
    <property type="match status" value="1"/>
</dbReference>
<dbReference type="CDD" id="cd00712">
    <property type="entry name" value="AsnB"/>
    <property type="match status" value="1"/>
</dbReference>
<keyword evidence="12" id="KW-1185">Reference proteome</keyword>
<dbReference type="Pfam" id="PF13537">
    <property type="entry name" value="GATase_7"/>
    <property type="match status" value="1"/>
</dbReference>
<dbReference type="OrthoDB" id="9763290at2"/>
<evidence type="ECO:0000256" key="5">
    <source>
        <dbReference type="ARBA" id="ARBA00022840"/>
    </source>
</evidence>
<comment type="pathway">
    <text evidence="1">Amino-acid biosynthesis; L-asparagine biosynthesis; L-asparagine from L-aspartate (L-Gln route): step 1/1.</text>
</comment>
<keyword evidence="11" id="KW-0436">Ligase</keyword>
<proteinExistence type="inferred from homology"/>
<dbReference type="EMBL" id="VFRQ01000012">
    <property type="protein sequence ID" value="TPE42510.1"/>
    <property type="molecule type" value="Genomic_DNA"/>
</dbReference>
<dbReference type="GO" id="GO:0006529">
    <property type="term" value="P:asparagine biosynthetic process"/>
    <property type="evidence" value="ECO:0007669"/>
    <property type="project" value="UniProtKB-KW"/>
</dbReference>
<dbReference type="Proteomes" id="UP000316727">
    <property type="component" value="Unassembled WGS sequence"/>
</dbReference>
<dbReference type="InterPro" id="IPR017932">
    <property type="entry name" value="GATase_2_dom"/>
</dbReference>
<dbReference type="SUPFAM" id="SSF56235">
    <property type="entry name" value="N-terminal nucleophile aminohydrolases (Ntn hydrolases)"/>
    <property type="match status" value="1"/>
</dbReference>
<gene>
    <name evidence="11" type="primary">asnB</name>
    <name evidence="11" type="ORF">FJM65_18080</name>
</gene>
<evidence type="ECO:0000256" key="2">
    <source>
        <dbReference type="ARBA" id="ARBA00005752"/>
    </source>
</evidence>
<dbReference type="InterPro" id="IPR033738">
    <property type="entry name" value="AsnB_N"/>
</dbReference>
<name>A0A501W2K4_9BACT</name>
<dbReference type="RefSeq" id="WP_140623309.1">
    <property type="nucleotide sequence ID" value="NZ_VFRQ01000012.1"/>
</dbReference>
<dbReference type="InterPro" id="IPR006426">
    <property type="entry name" value="Asn_synth_AEB"/>
</dbReference>
<dbReference type="InterPro" id="IPR014729">
    <property type="entry name" value="Rossmann-like_a/b/a_fold"/>
</dbReference>
<dbReference type="InterPro" id="IPR029055">
    <property type="entry name" value="Ntn_hydrolases_N"/>
</dbReference>
<dbReference type="NCBIfam" id="TIGR01536">
    <property type="entry name" value="asn_synth_AEB"/>
    <property type="match status" value="1"/>
</dbReference>
<dbReference type="Gene3D" id="3.40.50.620">
    <property type="entry name" value="HUPs"/>
    <property type="match status" value="1"/>
</dbReference>
<comment type="caution">
    <text evidence="11">The sequence shown here is derived from an EMBL/GenBank/DDBJ whole genome shotgun (WGS) entry which is preliminary data.</text>
</comment>
<comment type="similarity">
    <text evidence="2">Belongs to the asparagine synthetase family.</text>
</comment>
<dbReference type="EC" id="6.3.5.4" evidence="3"/>
<evidence type="ECO:0000256" key="4">
    <source>
        <dbReference type="ARBA" id="ARBA00022741"/>
    </source>
</evidence>
<dbReference type="PANTHER" id="PTHR43284:SF1">
    <property type="entry name" value="ASPARAGINE SYNTHETASE"/>
    <property type="match status" value="1"/>
</dbReference>
<keyword evidence="4 9" id="KW-0547">Nucleotide-binding</keyword>
<dbReference type="PANTHER" id="PTHR43284">
    <property type="entry name" value="ASPARAGINE SYNTHETASE (GLUTAMINE-HYDROLYZING)"/>
    <property type="match status" value="1"/>
</dbReference>
<evidence type="ECO:0000259" key="10">
    <source>
        <dbReference type="PROSITE" id="PS51278"/>
    </source>
</evidence>
<dbReference type="SUPFAM" id="SSF52402">
    <property type="entry name" value="Adenine nucleotide alpha hydrolases-like"/>
    <property type="match status" value="1"/>
</dbReference>
<dbReference type="InterPro" id="IPR051786">
    <property type="entry name" value="ASN_synthetase/amidase"/>
</dbReference>
<keyword evidence="5 9" id="KW-0067">ATP-binding</keyword>
<evidence type="ECO:0000256" key="3">
    <source>
        <dbReference type="ARBA" id="ARBA00012737"/>
    </source>
</evidence>
<dbReference type="GO" id="GO:0005829">
    <property type="term" value="C:cytosol"/>
    <property type="evidence" value="ECO:0007669"/>
    <property type="project" value="TreeGrafter"/>
</dbReference>
<dbReference type="PROSITE" id="PS51278">
    <property type="entry name" value="GATASE_TYPE_2"/>
    <property type="match status" value="1"/>
</dbReference>
<dbReference type="CDD" id="cd01991">
    <property type="entry name" value="Asn_synthase_B_C"/>
    <property type="match status" value="1"/>
</dbReference>
<evidence type="ECO:0000313" key="11">
    <source>
        <dbReference type="EMBL" id="TPE42510.1"/>
    </source>
</evidence>